<keyword evidence="6" id="KW-0539">Nucleus</keyword>
<comment type="caution">
    <text evidence="9">The sequence shown here is derived from an EMBL/GenBank/DDBJ whole genome shotgun (WGS) entry which is preliminary data.</text>
</comment>
<dbReference type="InterPro" id="IPR044823">
    <property type="entry name" value="ASIL1/2-like"/>
</dbReference>
<evidence type="ECO:0000259" key="8">
    <source>
        <dbReference type="Pfam" id="PF13837"/>
    </source>
</evidence>
<dbReference type="Pfam" id="PF13837">
    <property type="entry name" value="Myb_DNA-bind_4"/>
    <property type="match status" value="1"/>
</dbReference>
<sequence length="477" mass="51254">MAADAEPHHSSFSGGSASCSGGGGGGSSSSSPSHSSPSPPPAPLAPPLFLPPLASVASPHPSCFQTSIAAVSQQQQQTSIAAVSQQQQQLLQQQYHHQLHQQRLLSFHLPSAAAASSHAPTSTPLKPPLPVPPLSSAPPTSASVPGSGTPTERHLRDDCWSEGATITLINAWGERYLELNRGNLKQKHWSDVADCVSRRGDGSKSQKTDIQCKNRIDTLKKKYKLEKAKVAVGGGSSKWPFFTGLDELLGPSKKTKKPIPLKLRHSVPLSPSSPVLALPAKRPLEGADQHPQSLPLSGAPNYSASAASNHATPTHVESLDVSHSLNHINLLNCAPNHSGIALNQVNNTTNHLSSAPNNGCSVPNQAACAGDAASKSKESLHTVDSCHDGEIGQPKRLKRKRPYIDPMQELAQAIVKFGEAYERIEITRQKTLSEIEKQRMIFLKDLELQRLQFFMQMQVELAKLRQNSKHENPDDCA</sequence>
<dbReference type="Gene3D" id="1.10.10.60">
    <property type="entry name" value="Homeodomain-like"/>
    <property type="match status" value="1"/>
</dbReference>
<feature type="domain" description="Myb/SANT-like DNA-binding" evidence="8">
    <location>
        <begin position="158"/>
        <end position="248"/>
    </location>
</feature>
<feature type="compositionally biased region" description="Pro residues" evidence="7">
    <location>
        <begin position="125"/>
        <end position="136"/>
    </location>
</feature>
<keyword evidence="10" id="KW-1185">Reference proteome</keyword>
<feature type="region of interest" description="Disordered" evidence="7">
    <location>
        <begin position="1"/>
        <end position="50"/>
    </location>
</feature>
<evidence type="ECO:0000313" key="9">
    <source>
        <dbReference type="EMBL" id="KAH7427787.1"/>
    </source>
</evidence>
<dbReference type="GO" id="GO:0000976">
    <property type="term" value="F:transcription cis-regulatory region binding"/>
    <property type="evidence" value="ECO:0007669"/>
    <property type="project" value="TreeGrafter"/>
</dbReference>
<feature type="compositionally biased region" description="Low complexity" evidence="7">
    <location>
        <begin position="137"/>
        <end position="150"/>
    </location>
</feature>
<dbReference type="PANTHER" id="PTHR31307">
    <property type="entry name" value="TRIHELIX TRANSCRIPTION FACTOR ASIL2"/>
    <property type="match status" value="1"/>
</dbReference>
<accession>A0A8T2TWC1</accession>
<comment type="subcellular location">
    <subcellularLocation>
        <location evidence="1">Nucleus</location>
    </subcellularLocation>
</comment>
<dbReference type="AlphaFoldDB" id="A0A8T2TWC1"/>
<dbReference type="PANTHER" id="PTHR31307:SF4">
    <property type="entry name" value="TRIHELIX TRANSCRIPTION FACTOR ASIL2"/>
    <property type="match status" value="1"/>
</dbReference>
<feature type="region of interest" description="Disordered" evidence="7">
    <location>
        <begin position="115"/>
        <end position="156"/>
    </location>
</feature>
<name>A0A8T2TWC1_CERRI</name>
<keyword evidence="2" id="KW-0805">Transcription regulation</keyword>
<evidence type="ECO:0000256" key="1">
    <source>
        <dbReference type="ARBA" id="ARBA00004123"/>
    </source>
</evidence>
<dbReference type="InterPro" id="IPR044822">
    <property type="entry name" value="Myb_DNA-bind_4"/>
</dbReference>
<dbReference type="GO" id="GO:0005634">
    <property type="term" value="C:nucleus"/>
    <property type="evidence" value="ECO:0007669"/>
    <property type="project" value="UniProtKB-SubCell"/>
</dbReference>
<feature type="compositionally biased region" description="Polar residues" evidence="7">
    <location>
        <begin position="290"/>
        <end position="312"/>
    </location>
</feature>
<keyword evidence="5" id="KW-0804">Transcription</keyword>
<feature type="compositionally biased region" description="Low complexity" evidence="7">
    <location>
        <begin position="115"/>
        <end position="124"/>
    </location>
</feature>
<evidence type="ECO:0000256" key="6">
    <source>
        <dbReference type="ARBA" id="ARBA00023242"/>
    </source>
</evidence>
<feature type="compositionally biased region" description="Low complexity" evidence="7">
    <location>
        <begin position="10"/>
        <end position="19"/>
    </location>
</feature>
<keyword evidence="4" id="KW-0238">DNA-binding</keyword>
<gene>
    <name evidence="9" type="ORF">KP509_10G060000</name>
</gene>
<evidence type="ECO:0000256" key="5">
    <source>
        <dbReference type="ARBA" id="ARBA00023163"/>
    </source>
</evidence>
<evidence type="ECO:0000313" key="10">
    <source>
        <dbReference type="Proteomes" id="UP000825935"/>
    </source>
</evidence>
<dbReference type="Proteomes" id="UP000825935">
    <property type="component" value="Chromosome 10"/>
</dbReference>
<reference evidence="9" key="1">
    <citation type="submission" date="2021-08" db="EMBL/GenBank/DDBJ databases">
        <title>WGS assembly of Ceratopteris richardii.</title>
        <authorList>
            <person name="Marchant D.B."/>
            <person name="Chen G."/>
            <person name="Jenkins J."/>
            <person name="Shu S."/>
            <person name="Leebens-Mack J."/>
            <person name="Grimwood J."/>
            <person name="Schmutz J."/>
            <person name="Soltis P."/>
            <person name="Soltis D."/>
            <person name="Chen Z.-H."/>
        </authorList>
    </citation>
    <scope>NUCLEOTIDE SEQUENCE</scope>
    <source>
        <strain evidence="9">Whitten #5841</strain>
        <tissue evidence="9">Leaf</tissue>
    </source>
</reference>
<evidence type="ECO:0000256" key="2">
    <source>
        <dbReference type="ARBA" id="ARBA00023015"/>
    </source>
</evidence>
<protein>
    <recommendedName>
        <fullName evidence="8">Myb/SANT-like DNA-binding domain-containing protein</fullName>
    </recommendedName>
</protein>
<evidence type="ECO:0000256" key="7">
    <source>
        <dbReference type="SAM" id="MobiDB-lite"/>
    </source>
</evidence>
<proteinExistence type="predicted"/>
<evidence type="ECO:0000256" key="3">
    <source>
        <dbReference type="ARBA" id="ARBA00023054"/>
    </source>
</evidence>
<dbReference type="EMBL" id="CM035415">
    <property type="protein sequence ID" value="KAH7427787.1"/>
    <property type="molecule type" value="Genomic_DNA"/>
</dbReference>
<feature type="region of interest" description="Disordered" evidence="7">
    <location>
        <begin position="285"/>
        <end position="313"/>
    </location>
</feature>
<dbReference type="FunFam" id="1.10.10.60:FF:000104">
    <property type="entry name" value="trihelix transcription factor ASIL2"/>
    <property type="match status" value="1"/>
</dbReference>
<dbReference type="OrthoDB" id="2019351at2759"/>
<organism evidence="9 10">
    <name type="scientific">Ceratopteris richardii</name>
    <name type="common">Triangle waterfern</name>
    <dbReference type="NCBI Taxonomy" id="49495"/>
    <lineage>
        <taxon>Eukaryota</taxon>
        <taxon>Viridiplantae</taxon>
        <taxon>Streptophyta</taxon>
        <taxon>Embryophyta</taxon>
        <taxon>Tracheophyta</taxon>
        <taxon>Polypodiopsida</taxon>
        <taxon>Polypodiidae</taxon>
        <taxon>Polypodiales</taxon>
        <taxon>Pteridineae</taxon>
        <taxon>Pteridaceae</taxon>
        <taxon>Parkerioideae</taxon>
        <taxon>Ceratopteris</taxon>
    </lineage>
</organism>
<evidence type="ECO:0000256" key="4">
    <source>
        <dbReference type="ARBA" id="ARBA00023125"/>
    </source>
</evidence>
<keyword evidence="3" id="KW-0175">Coiled coil</keyword>
<feature type="compositionally biased region" description="Pro residues" evidence="7">
    <location>
        <begin position="37"/>
        <end position="50"/>
    </location>
</feature>